<evidence type="ECO:0000256" key="1">
    <source>
        <dbReference type="SAM" id="MobiDB-lite"/>
    </source>
</evidence>
<keyword evidence="4" id="KW-1185">Reference proteome</keyword>
<proteinExistence type="predicted"/>
<evidence type="ECO:0000313" key="4">
    <source>
        <dbReference type="Proteomes" id="UP000664052"/>
    </source>
</evidence>
<dbReference type="RefSeq" id="WP_207057291.1">
    <property type="nucleotide sequence ID" value="NZ_JAFIMU010000013.1"/>
</dbReference>
<accession>A0ABS3DN67</accession>
<dbReference type="Proteomes" id="UP000664052">
    <property type="component" value="Unassembled WGS sequence"/>
</dbReference>
<dbReference type="Pfam" id="PF05157">
    <property type="entry name" value="MshEN"/>
    <property type="match status" value="1"/>
</dbReference>
<sequence length="654" mass="66516">MRLGELLVKDGLVSAAALEEALESQVVHGGRLGTNLVELGLLSEQDLAKALGKLHNCAYASGEMVPDPKAVALVHPNEADDKEFLPMRADATRLSVAVVNPHDFPTLDAIAFKTGKRVVPVVIPEFRMNQLLRRHAKAFRQLRAIDMEAVRPRPAKGAAVELAKAAERPPDLMSEEEFQSVYAQALRGGSDAEAEADVLEGEIIITGEEVMEAPVAAPPQGRPAVPAQPRPGAPRVDIPAHVAPSVPAPGVPAQAARAASTQGQPGAQGVPAHLAVQPGAQGVPAHVAAQMDAQGVPAQSATHGVPAHLAGQAGAQRAPAHLAGQAGMPAHVAGQAGAQRAPAHLAGQAGMPAHVAGQSGAQGVPAHLAAQAGAQGLAAQAGAQGVPAHLAAQAGAQGGPAHLAAQAGAQGVPAHVAAQVGAQGTPAHVAAQVGAQGVPAQARGGAGVPAHVAGQASAGVPAHVAAQAGAAGAVPPGAVATPVAAKPAAPPPTPLTFPEAQAELGRSSDREDVARTVLRFAMGKWRRCLLLSVQGNLVTGWHGMGQGVSDEGVRRIGVPLRDQSTFRLVRDLRSHYVGPVKRDAAMGMFYRLIGGGFPSTAVILPLLVRGKVVHLLYVDNGAEQFTPPDVGELLILSQGVGRSYEAMMRRRKSA</sequence>
<feature type="region of interest" description="Disordered" evidence="1">
    <location>
        <begin position="328"/>
        <end position="359"/>
    </location>
</feature>
<name>A0ABS3DN67_9BACT</name>
<comment type="caution">
    <text evidence="3">The sequence shown here is derived from an EMBL/GenBank/DDBJ whole genome shotgun (WGS) entry which is preliminary data.</text>
</comment>
<dbReference type="InterPro" id="IPR037257">
    <property type="entry name" value="T2SS_E_N_sf"/>
</dbReference>
<gene>
    <name evidence="3" type="ORF">JYK02_35100</name>
</gene>
<evidence type="ECO:0000259" key="2">
    <source>
        <dbReference type="Pfam" id="PF05157"/>
    </source>
</evidence>
<feature type="region of interest" description="Disordered" evidence="1">
    <location>
        <begin position="481"/>
        <end position="508"/>
    </location>
</feature>
<evidence type="ECO:0000313" key="3">
    <source>
        <dbReference type="EMBL" id="MBN8232759.1"/>
    </source>
</evidence>
<feature type="domain" description="Type II secretion system protein GspE N-terminal" evidence="2">
    <location>
        <begin position="63"/>
        <end position="137"/>
    </location>
</feature>
<reference evidence="3 4" key="1">
    <citation type="submission" date="2021-02" db="EMBL/GenBank/DDBJ databases">
        <title>De Novo genome assembly of isolated myxobacteria.</title>
        <authorList>
            <person name="Stevens D.C."/>
        </authorList>
    </citation>
    <scope>NUCLEOTIDE SEQUENCE [LARGE SCALE GENOMIC DNA]</scope>
    <source>
        <strain evidence="3 4">ATCC 29039</strain>
    </source>
</reference>
<dbReference type="SUPFAM" id="SSF160246">
    <property type="entry name" value="EspE N-terminal domain-like"/>
    <property type="match status" value="1"/>
</dbReference>
<dbReference type="EMBL" id="JAFIMU010000013">
    <property type="protein sequence ID" value="MBN8232759.1"/>
    <property type="molecule type" value="Genomic_DNA"/>
</dbReference>
<dbReference type="Gene3D" id="3.30.300.160">
    <property type="entry name" value="Type II secretion system, protein E, N-terminal domain"/>
    <property type="match status" value="1"/>
</dbReference>
<protein>
    <submittedName>
        <fullName evidence="3">General secretion pathway protein GspE</fullName>
    </submittedName>
</protein>
<organism evidence="3 4">
    <name type="scientific">Corallococcus macrosporus</name>
    <dbReference type="NCBI Taxonomy" id="35"/>
    <lineage>
        <taxon>Bacteria</taxon>
        <taxon>Pseudomonadati</taxon>
        <taxon>Myxococcota</taxon>
        <taxon>Myxococcia</taxon>
        <taxon>Myxococcales</taxon>
        <taxon>Cystobacterineae</taxon>
        <taxon>Myxococcaceae</taxon>
        <taxon>Corallococcus</taxon>
    </lineage>
</organism>
<dbReference type="InterPro" id="IPR007831">
    <property type="entry name" value="T2SS_GspE_N"/>
</dbReference>